<dbReference type="EMBL" id="QHMI01000026">
    <property type="protein sequence ID" value="PXB35935.1"/>
    <property type="molecule type" value="Genomic_DNA"/>
</dbReference>
<evidence type="ECO:0000313" key="2">
    <source>
        <dbReference type="EMBL" id="PXB35935.1"/>
    </source>
</evidence>
<comment type="caution">
    <text evidence="2">The sequence shown here is derived from an EMBL/GenBank/DDBJ whole genome shotgun (WGS) entry which is preliminary data.</text>
</comment>
<dbReference type="InterPro" id="IPR005135">
    <property type="entry name" value="Endo/exonuclease/phosphatase"/>
</dbReference>
<keyword evidence="2" id="KW-0378">Hydrolase</keyword>
<evidence type="ECO:0000259" key="1">
    <source>
        <dbReference type="Pfam" id="PF19580"/>
    </source>
</evidence>
<protein>
    <submittedName>
        <fullName evidence="2">Endonuclease/exonuclease/phosphatase family protein</fullName>
    </submittedName>
</protein>
<feature type="domain" description="Endonuclease/exonuclease/phosphatase" evidence="1">
    <location>
        <begin position="31"/>
        <end position="274"/>
    </location>
</feature>
<keyword evidence="2" id="KW-0255">Endonuclease</keyword>
<dbReference type="AlphaFoldDB" id="A0A9X7KYU3"/>
<evidence type="ECO:0000313" key="3">
    <source>
        <dbReference type="Proteomes" id="UP000246375"/>
    </source>
</evidence>
<dbReference type="Gene3D" id="3.60.10.10">
    <property type="entry name" value="Endonuclease/exonuclease/phosphatase"/>
    <property type="match status" value="1"/>
</dbReference>
<dbReference type="Pfam" id="PF19580">
    <property type="entry name" value="Exo_endo_phos_3"/>
    <property type="match status" value="1"/>
</dbReference>
<reference evidence="2 3" key="1">
    <citation type="submission" date="2018-05" db="EMBL/GenBank/DDBJ databases">
        <title>Evaluation of testing and processing parameters for the GenePOC Carba assay.</title>
        <authorList>
            <person name="Walsh T.R."/>
        </authorList>
    </citation>
    <scope>NUCLEOTIDE SEQUENCE [LARGE SCALE GENOMIC DNA]</scope>
    <source>
        <strain evidence="2 3">PECIMP</strain>
    </source>
</reference>
<gene>
    <name evidence="2" type="ORF">DL189_21445</name>
</gene>
<dbReference type="SUPFAM" id="SSF56219">
    <property type="entry name" value="DNase I-like"/>
    <property type="match status" value="1"/>
</dbReference>
<dbReference type="GO" id="GO:0004519">
    <property type="term" value="F:endonuclease activity"/>
    <property type="evidence" value="ECO:0007669"/>
    <property type="project" value="UniProtKB-KW"/>
</dbReference>
<name>A0A9X7KYU3_9ENTR</name>
<dbReference type="RefSeq" id="WP_072199842.1">
    <property type="nucleotide sequence ID" value="NZ_JBDYQJ010000002.1"/>
</dbReference>
<dbReference type="InterPro" id="IPR036691">
    <property type="entry name" value="Endo/exonu/phosph_ase_sf"/>
</dbReference>
<proteinExistence type="predicted"/>
<organism evidence="2 3">
    <name type="scientific">Enterobacter hormaechei</name>
    <dbReference type="NCBI Taxonomy" id="158836"/>
    <lineage>
        <taxon>Bacteria</taxon>
        <taxon>Pseudomonadati</taxon>
        <taxon>Pseudomonadota</taxon>
        <taxon>Gammaproteobacteria</taxon>
        <taxon>Enterobacterales</taxon>
        <taxon>Enterobacteriaceae</taxon>
        <taxon>Enterobacter</taxon>
        <taxon>Enterobacter cloacae complex</taxon>
    </lineage>
</organism>
<sequence length="303" mass="35022">MRKPGRITLGWWNTSLSPKTKENQATEEHKLYVAFVLFRLLNERWVDVMCLCEVTPDDIENISDALGDEFKIYNGAFREKRKKFDICIIYRMQIVEFLGSSLVSKPHHSGTTVYAGQKVEFNINETDETLVLFIAHWSSRLYDYADSPNKAHLGMILQSAVHECITSRNNKVIVLGDFNEEPFNESISHHLGASRDIALVKKKPGLLYNPFWRHMMYSALHPNSDTTFIHGGTYYYKNDDTSRWKTFDQMMFSSDFISGNSWHLNETETTVFSDSEFISYICSSKSKFDHLPILSVIERVQNG</sequence>
<accession>A0A9X7KYU3</accession>
<dbReference type="Proteomes" id="UP000246375">
    <property type="component" value="Unassembled WGS sequence"/>
</dbReference>
<keyword evidence="2" id="KW-0540">Nuclease</keyword>